<reference evidence="2 3" key="1">
    <citation type="submission" date="2015-10" db="EMBL/GenBank/DDBJ databases">
        <title>Transcriptomic analysis of a linuron degrading triple-species bacterial consortium.</title>
        <authorList>
            <person name="Albers P."/>
        </authorList>
    </citation>
    <scope>NUCLEOTIDE SEQUENCE [LARGE SCALE GENOMIC DNA]</scope>
    <source>
        <strain evidence="2 3">WDL6</strain>
    </source>
</reference>
<name>A0A109BPG8_HYPSL</name>
<dbReference type="CDD" id="cd00165">
    <property type="entry name" value="S4"/>
    <property type="match status" value="1"/>
</dbReference>
<comment type="caution">
    <text evidence="2">The sequence shown here is derived from an EMBL/GenBank/DDBJ whole genome shotgun (WGS) entry which is preliminary data.</text>
</comment>
<dbReference type="RefSeq" id="WP_068458920.1">
    <property type="nucleotide sequence ID" value="NZ_LMTR01000011.1"/>
</dbReference>
<organism evidence="2 3">
    <name type="scientific">Hyphomicrobium sulfonivorans</name>
    <dbReference type="NCBI Taxonomy" id="121290"/>
    <lineage>
        <taxon>Bacteria</taxon>
        <taxon>Pseudomonadati</taxon>
        <taxon>Pseudomonadota</taxon>
        <taxon>Alphaproteobacteria</taxon>
        <taxon>Hyphomicrobiales</taxon>
        <taxon>Hyphomicrobiaceae</taxon>
        <taxon>Hyphomicrobium</taxon>
    </lineage>
</organism>
<dbReference type="AlphaFoldDB" id="A0A109BPG8"/>
<protein>
    <submittedName>
        <fullName evidence="2">Uncharacterized protein</fullName>
    </submittedName>
</protein>
<keyword evidence="1" id="KW-0732">Signal</keyword>
<feature type="chain" id="PRO_5007132727" evidence="1">
    <location>
        <begin position="21"/>
        <end position="119"/>
    </location>
</feature>
<sequence>MRKVFSVAFVLLAAASIAEAATLQPQQGHVTLNGSAVVVPTTVRTGDVIWAGAESSAQIVYANGCTLTVGAGTNVKVPAPGDCQGTDMTSLLLGGGLVAGAVTAAIVLSNNSSDKPASP</sequence>
<accession>A0A109BPG8</accession>
<gene>
    <name evidence="2" type="ORF">APY04_0097</name>
</gene>
<keyword evidence="3" id="KW-1185">Reference proteome</keyword>
<dbReference type="Proteomes" id="UP000059074">
    <property type="component" value="Unassembled WGS sequence"/>
</dbReference>
<proteinExistence type="predicted"/>
<evidence type="ECO:0000256" key="1">
    <source>
        <dbReference type="SAM" id="SignalP"/>
    </source>
</evidence>
<dbReference type="PATRIC" id="fig|121290.4.peg.1420"/>
<evidence type="ECO:0000313" key="2">
    <source>
        <dbReference type="EMBL" id="KWT72406.1"/>
    </source>
</evidence>
<feature type="signal peptide" evidence="1">
    <location>
        <begin position="1"/>
        <end position="20"/>
    </location>
</feature>
<dbReference type="EMBL" id="LMTR01000011">
    <property type="protein sequence ID" value="KWT72406.1"/>
    <property type="molecule type" value="Genomic_DNA"/>
</dbReference>
<dbReference type="STRING" id="121290.APY04_0097"/>
<evidence type="ECO:0000313" key="3">
    <source>
        <dbReference type="Proteomes" id="UP000059074"/>
    </source>
</evidence>